<reference evidence="3 4" key="1">
    <citation type="journal article" date="2024" name="Science">
        <title>Giant polyketide synthase enzymes in the biosynthesis of giant marine polyether toxins.</title>
        <authorList>
            <person name="Fallon T.R."/>
            <person name="Shende V.V."/>
            <person name="Wierzbicki I.H."/>
            <person name="Pendleton A.L."/>
            <person name="Watervoot N.F."/>
            <person name="Auber R.P."/>
            <person name="Gonzalez D.J."/>
            <person name="Wisecaver J.H."/>
            <person name="Moore B.S."/>
        </authorList>
    </citation>
    <scope>NUCLEOTIDE SEQUENCE [LARGE SCALE GENOMIC DNA]</scope>
    <source>
        <strain evidence="3 4">12B1</strain>
    </source>
</reference>
<evidence type="ECO:0000313" key="4">
    <source>
        <dbReference type="Proteomes" id="UP001515480"/>
    </source>
</evidence>
<dbReference type="Gene3D" id="1.10.10.1940">
    <property type="match status" value="1"/>
</dbReference>
<dbReference type="InterPro" id="IPR003582">
    <property type="entry name" value="ShKT_dom"/>
</dbReference>
<protein>
    <recommendedName>
        <fullName evidence="2">ShKT domain-containing protein</fullName>
    </recommendedName>
</protein>
<feature type="compositionally biased region" description="Pro residues" evidence="1">
    <location>
        <begin position="25"/>
        <end position="39"/>
    </location>
</feature>
<feature type="region of interest" description="Disordered" evidence="1">
    <location>
        <begin position="1"/>
        <end position="40"/>
    </location>
</feature>
<gene>
    <name evidence="3" type="ORF">AB1Y20_006301</name>
</gene>
<dbReference type="SMART" id="SM00254">
    <property type="entry name" value="ShKT"/>
    <property type="match status" value="1"/>
</dbReference>
<dbReference type="Pfam" id="PF01549">
    <property type="entry name" value="ShK"/>
    <property type="match status" value="1"/>
</dbReference>
<sequence length="350" mass="36498">MAAAPPAAEGEKAVAPVRQWEGWAAPPPAAPPAAPPPPRSLSTRASALLAALANGSLLLAAAALHAARLAACAEAEPPRPVNATAAAAAQWDWMCDDDLFGALAFLPLHALAILAFAARLVGALQHGVAAAARGVCRRAPRHASSERLAAPRLLEIFLGAYTLCWFAPLELEAAAGGAVYGAECVDKRESCAAWAAAGECARNEAFMRLHCIASCKLCKARPAALSPGALAAKLLFANGGALVGVEHRPRLIAVTLGGALLVLASARLLMPGVLERTPVVARCLMRALILLLRRLAGAFPYLTRLVLRCFNCCRRQLIFVLGGKIDSLVVLSDIETPFGDESSPRTAKNK</sequence>
<dbReference type="AlphaFoldDB" id="A0AB34J2B4"/>
<dbReference type="PROSITE" id="PS51670">
    <property type="entry name" value="SHKT"/>
    <property type="match status" value="1"/>
</dbReference>
<evidence type="ECO:0000259" key="2">
    <source>
        <dbReference type="PROSITE" id="PS51670"/>
    </source>
</evidence>
<organism evidence="3 4">
    <name type="scientific">Prymnesium parvum</name>
    <name type="common">Toxic golden alga</name>
    <dbReference type="NCBI Taxonomy" id="97485"/>
    <lineage>
        <taxon>Eukaryota</taxon>
        <taxon>Haptista</taxon>
        <taxon>Haptophyta</taxon>
        <taxon>Prymnesiophyceae</taxon>
        <taxon>Prymnesiales</taxon>
        <taxon>Prymnesiaceae</taxon>
        <taxon>Prymnesium</taxon>
    </lineage>
</organism>
<name>A0AB34J2B4_PRYPA</name>
<proteinExistence type="predicted"/>
<evidence type="ECO:0000313" key="3">
    <source>
        <dbReference type="EMBL" id="KAL1511504.1"/>
    </source>
</evidence>
<feature type="compositionally biased region" description="Low complexity" evidence="1">
    <location>
        <begin position="1"/>
        <end position="17"/>
    </location>
</feature>
<feature type="domain" description="ShKT" evidence="2">
    <location>
        <begin position="184"/>
        <end position="218"/>
    </location>
</feature>
<evidence type="ECO:0000256" key="1">
    <source>
        <dbReference type="SAM" id="MobiDB-lite"/>
    </source>
</evidence>
<dbReference type="EMBL" id="JBGBPQ010000014">
    <property type="protein sequence ID" value="KAL1511504.1"/>
    <property type="molecule type" value="Genomic_DNA"/>
</dbReference>
<accession>A0AB34J2B4</accession>
<comment type="caution">
    <text evidence="3">The sequence shown here is derived from an EMBL/GenBank/DDBJ whole genome shotgun (WGS) entry which is preliminary data.</text>
</comment>
<keyword evidence="4" id="KW-1185">Reference proteome</keyword>
<dbReference type="Proteomes" id="UP001515480">
    <property type="component" value="Unassembled WGS sequence"/>
</dbReference>